<comment type="catalytic activity">
    <reaction evidence="2">
        <text>2 GTP = 3',3'-c-di-GMP + 2 diphosphate</text>
        <dbReference type="Rhea" id="RHEA:24898"/>
        <dbReference type="ChEBI" id="CHEBI:33019"/>
        <dbReference type="ChEBI" id="CHEBI:37565"/>
        <dbReference type="ChEBI" id="CHEBI:58805"/>
        <dbReference type="EC" id="2.7.7.65"/>
    </reaction>
</comment>
<dbReference type="CDD" id="cd01949">
    <property type="entry name" value="GGDEF"/>
    <property type="match status" value="1"/>
</dbReference>
<keyword evidence="6" id="KW-1185">Reference proteome</keyword>
<dbReference type="InterPro" id="IPR050469">
    <property type="entry name" value="Diguanylate_Cyclase"/>
</dbReference>
<dbReference type="InterPro" id="IPR043128">
    <property type="entry name" value="Rev_trsase/Diguanyl_cyclase"/>
</dbReference>
<organism evidence="5 6">
    <name type="scientific">Bradyrhizobium commune</name>
    <dbReference type="NCBI Taxonomy" id="83627"/>
    <lineage>
        <taxon>Bacteria</taxon>
        <taxon>Pseudomonadati</taxon>
        <taxon>Pseudomonadota</taxon>
        <taxon>Alphaproteobacteria</taxon>
        <taxon>Hyphomicrobiales</taxon>
        <taxon>Nitrobacteraceae</taxon>
        <taxon>Bradyrhizobium</taxon>
    </lineage>
</organism>
<dbReference type="SUPFAM" id="SSF55073">
    <property type="entry name" value="Nucleotide cyclase"/>
    <property type="match status" value="1"/>
</dbReference>
<dbReference type="InterPro" id="IPR029787">
    <property type="entry name" value="Nucleotide_cyclase"/>
</dbReference>
<dbReference type="Pfam" id="PF00990">
    <property type="entry name" value="GGDEF"/>
    <property type="match status" value="1"/>
</dbReference>
<dbReference type="EMBL" id="CP061379">
    <property type="protein sequence ID" value="QPF90332.1"/>
    <property type="molecule type" value="Genomic_DNA"/>
</dbReference>
<keyword evidence="3" id="KW-0472">Membrane</keyword>
<proteinExistence type="predicted"/>
<evidence type="ECO:0000256" key="1">
    <source>
        <dbReference type="ARBA" id="ARBA00012528"/>
    </source>
</evidence>
<dbReference type="PANTHER" id="PTHR45138">
    <property type="entry name" value="REGULATORY COMPONENTS OF SENSORY TRANSDUCTION SYSTEM"/>
    <property type="match status" value="1"/>
</dbReference>
<dbReference type="GO" id="GO:0005886">
    <property type="term" value="C:plasma membrane"/>
    <property type="evidence" value="ECO:0007669"/>
    <property type="project" value="TreeGrafter"/>
</dbReference>
<dbReference type="PROSITE" id="PS50887">
    <property type="entry name" value="GGDEF"/>
    <property type="match status" value="1"/>
</dbReference>
<accession>A0A7S9D348</accession>
<dbReference type="SMART" id="SM00267">
    <property type="entry name" value="GGDEF"/>
    <property type="match status" value="1"/>
</dbReference>
<dbReference type="GO" id="GO:0052621">
    <property type="term" value="F:diguanylate cyclase activity"/>
    <property type="evidence" value="ECO:0007669"/>
    <property type="project" value="UniProtKB-EC"/>
</dbReference>
<evidence type="ECO:0000259" key="4">
    <source>
        <dbReference type="PROSITE" id="PS50887"/>
    </source>
</evidence>
<evidence type="ECO:0000313" key="5">
    <source>
        <dbReference type="EMBL" id="QPF90332.1"/>
    </source>
</evidence>
<sequence>MFRRTATSMNGRNFLHVIKLVSPFVAVVVLQAAIAGFSLEVMSSVRAYVAGEAMWSRSQKNAVYFLNLYLRSGDASQFAQYQTSLAVPIGDEYARWALERDPVDVEIARIGFLQGGNHPDDVPGLIWLFRHFSGVSFLLEAIREWTATDPMLLELSIFGEVIRSELKDGPIRDSERLQFLSSRLSELNRQFTGHAERFSTVLGEGSRAIKLTLTCVNIVTAATLILLLIWHTRRLVLQRQAFEDALHAEKERLAFQASHDWLTGIANRRAFEARLQSELDSAGENSLSLILLDLDQFKSVNDSCGHLAGDRLLGQVAHLLQQDRRPHDLVARLGGDEFGLILPQCPPYDAVDIAERLRKSLELFNFAWEDRCFAVTASIGVTCITGGNTTLEEAMRRADAACYRAKEKGRNRVQIDHGRPEVVIVARPREAARA</sequence>
<keyword evidence="3" id="KW-1133">Transmembrane helix</keyword>
<dbReference type="FunFam" id="3.30.70.270:FF:000001">
    <property type="entry name" value="Diguanylate cyclase domain protein"/>
    <property type="match status" value="1"/>
</dbReference>
<evidence type="ECO:0000256" key="2">
    <source>
        <dbReference type="ARBA" id="ARBA00034247"/>
    </source>
</evidence>
<reference evidence="5 6" key="1">
    <citation type="submission" date="2020-09" db="EMBL/GenBank/DDBJ databases">
        <title>Complete genomes of bradyrhizobia occurring on native shrubby legumes in Australia.</title>
        <authorList>
            <person name="Lafay B."/>
        </authorList>
    </citation>
    <scope>NUCLEOTIDE SEQUENCE [LARGE SCALE GENOMIC DNA]</scope>
    <source>
        <strain evidence="5 6">BDV5040</strain>
    </source>
</reference>
<dbReference type="GO" id="GO:0043709">
    <property type="term" value="P:cell adhesion involved in single-species biofilm formation"/>
    <property type="evidence" value="ECO:0007669"/>
    <property type="project" value="TreeGrafter"/>
</dbReference>
<dbReference type="EC" id="2.7.7.65" evidence="1"/>
<gene>
    <name evidence="5" type="ORF">IC761_28110</name>
</gene>
<dbReference type="Gene3D" id="3.30.70.270">
    <property type="match status" value="1"/>
</dbReference>
<dbReference type="RefSeq" id="WP_195799923.1">
    <property type="nucleotide sequence ID" value="NZ_CP061379.1"/>
</dbReference>
<dbReference type="KEGG" id="bcou:IC761_28110"/>
<protein>
    <recommendedName>
        <fullName evidence="1">diguanylate cyclase</fullName>
        <ecNumber evidence="1">2.7.7.65</ecNumber>
    </recommendedName>
</protein>
<dbReference type="Proteomes" id="UP000594621">
    <property type="component" value="Chromosome"/>
</dbReference>
<evidence type="ECO:0000313" key="6">
    <source>
        <dbReference type="Proteomes" id="UP000594621"/>
    </source>
</evidence>
<keyword evidence="3" id="KW-0812">Transmembrane</keyword>
<evidence type="ECO:0000256" key="3">
    <source>
        <dbReference type="SAM" id="Phobius"/>
    </source>
</evidence>
<dbReference type="InterPro" id="IPR000160">
    <property type="entry name" value="GGDEF_dom"/>
</dbReference>
<feature type="transmembrane region" description="Helical" evidence="3">
    <location>
        <begin position="211"/>
        <end position="230"/>
    </location>
</feature>
<dbReference type="PANTHER" id="PTHR45138:SF9">
    <property type="entry name" value="DIGUANYLATE CYCLASE DGCM-RELATED"/>
    <property type="match status" value="1"/>
</dbReference>
<dbReference type="AlphaFoldDB" id="A0A7S9D348"/>
<feature type="domain" description="GGDEF" evidence="4">
    <location>
        <begin position="285"/>
        <end position="418"/>
    </location>
</feature>
<name>A0A7S9D348_9BRAD</name>
<dbReference type="NCBIfam" id="TIGR00254">
    <property type="entry name" value="GGDEF"/>
    <property type="match status" value="1"/>
</dbReference>
<dbReference type="GO" id="GO:1902201">
    <property type="term" value="P:negative regulation of bacterial-type flagellum-dependent cell motility"/>
    <property type="evidence" value="ECO:0007669"/>
    <property type="project" value="TreeGrafter"/>
</dbReference>